<evidence type="ECO:0000256" key="10">
    <source>
        <dbReference type="RuleBase" id="RU004453"/>
    </source>
</evidence>
<dbReference type="CDD" id="cd02877">
    <property type="entry name" value="GH18_hevamine_XipI_class_III"/>
    <property type="match status" value="1"/>
</dbReference>
<evidence type="ECO:0000256" key="5">
    <source>
        <dbReference type="ARBA" id="ARBA00023024"/>
    </source>
</evidence>
<proteinExistence type="inferred from homology"/>
<reference evidence="13" key="1">
    <citation type="journal article" date="2020" name="Front. Microbiol.">
        <title>Phenotypic and Genetic Characterization of the Cheese Ripening Yeast Geotrichum candidum.</title>
        <authorList>
            <person name="Perkins V."/>
            <person name="Vignola S."/>
            <person name="Lessard M.H."/>
            <person name="Plante P.L."/>
            <person name="Corbeil J."/>
            <person name="Dugat-Bony E."/>
            <person name="Frenette M."/>
            <person name="Labrie S."/>
        </authorList>
    </citation>
    <scope>NUCLEOTIDE SEQUENCE</scope>
    <source>
        <strain evidence="13">LMA-70</strain>
    </source>
</reference>
<dbReference type="SUPFAM" id="SSF51445">
    <property type="entry name" value="(Trans)glycosidases"/>
    <property type="match status" value="1"/>
</dbReference>
<protein>
    <recommendedName>
        <fullName evidence="2">chitinase</fullName>
        <ecNumber evidence="2">3.2.1.14</ecNumber>
    </recommendedName>
</protein>
<dbReference type="Gene3D" id="3.20.20.80">
    <property type="entry name" value="Glycosidases"/>
    <property type="match status" value="1"/>
</dbReference>
<gene>
    <name evidence="13" type="ORF">DV451_001622</name>
</gene>
<evidence type="ECO:0000256" key="9">
    <source>
        <dbReference type="RuleBase" id="RU000489"/>
    </source>
</evidence>
<feature type="compositionally biased region" description="Low complexity" evidence="11">
    <location>
        <begin position="363"/>
        <end position="391"/>
    </location>
</feature>
<reference evidence="13" key="2">
    <citation type="submission" date="2020-01" db="EMBL/GenBank/DDBJ databases">
        <authorList>
            <person name="Perkins V."/>
            <person name="Lessard M.-H."/>
            <person name="Dugat-Bony E."/>
            <person name="Frenette M."/>
            <person name="Labrie S."/>
        </authorList>
    </citation>
    <scope>NUCLEOTIDE SEQUENCE</scope>
    <source>
        <strain evidence="13">LMA-70</strain>
    </source>
</reference>
<dbReference type="PROSITE" id="PS51910">
    <property type="entry name" value="GH18_2"/>
    <property type="match status" value="1"/>
</dbReference>
<dbReference type="InterPro" id="IPR001579">
    <property type="entry name" value="Glyco_hydro_18_chit_AS"/>
</dbReference>
<feature type="domain" description="GH18" evidence="12">
    <location>
        <begin position="29"/>
        <end position="309"/>
    </location>
</feature>
<accession>A0A9P5G8X1</accession>
<evidence type="ECO:0000256" key="6">
    <source>
        <dbReference type="ARBA" id="ARBA00023277"/>
    </source>
</evidence>
<dbReference type="Proteomes" id="UP000750522">
    <property type="component" value="Unassembled WGS sequence"/>
</dbReference>
<dbReference type="AlphaFoldDB" id="A0A9P5G8X1"/>
<dbReference type="GO" id="GO:0008843">
    <property type="term" value="F:endochitinase activity"/>
    <property type="evidence" value="ECO:0007669"/>
    <property type="project" value="UniProtKB-EC"/>
</dbReference>
<sequence>MRFSTAAALTATAAVSSSVVNAFSAEGNNNVALYWGQNSGRNQESLGSYCESTDADMYIISFLTDFPQTSLNIVGCDETFPGSTLLHCPALAADIKKCQSLGKKVLLSLGGAIGNYGFTSDSEAEAYADTLWDTFGNGESDTRPFDDAVVDGFDLDIENGNNVGYAALTKQLRKNYNGGDYYIAGAPQCVYPDASLGDALDNGYFDFVFVQFYNNPCGIEKSGFNWGTWKDYAAGSANPNVKIYLGLPGSPSAAGSGYATPDAVQNVVSSIKDDSCFGGIMMWDASQAFSNMVDGTTYCAAMKNILGGSSSDSSSAPSSNAAPESSSKSSTLAFSTFVTVSSSAPTSVFLEDTHQDVAAAVESTPATSEAPVSSSVVTTAAPTSSSDSTTTVTSVDEVTSVIGTITSTSSIPQSTPLTSTTTVYATATATATATANQAPVASATAGTGTGSVIKADDVNGDCSGLRSEALSSCLNNQFNQNKAIELKPSSSQAEESSAPKSDSTFNLDSCTEGAVSCYEGKFALCNFNKWVFFDCPATTLCSAATVDDQSVVIGCNFESIVLAEQSAAQNSKRSVQIGAGNRNGLHHVHHAHRN</sequence>
<feature type="region of interest" description="Disordered" evidence="11">
    <location>
        <begin position="487"/>
        <end position="506"/>
    </location>
</feature>
<feature type="region of interest" description="Disordered" evidence="11">
    <location>
        <begin position="360"/>
        <end position="391"/>
    </location>
</feature>
<dbReference type="InterPro" id="IPR017853">
    <property type="entry name" value="GH"/>
</dbReference>
<keyword evidence="7 9" id="KW-0326">Glycosidase</keyword>
<name>A0A9P5G8X1_GEOCN</name>
<keyword evidence="8" id="KW-0624">Polysaccharide degradation</keyword>
<dbReference type="InterPro" id="IPR045321">
    <property type="entry name" value="Cts1-like"/>
</dbReference>
<dbReference type="PROSITE" id="PS01095">
    <property type="entry name" value="GH18_1"/>
    <property type="match status" value="1"/>
</dbReference>
<evidence type="ECO:0000313" key="13">
    <source>
        <dbReference type="EMBL" id="KAF5103179.1"/>
    </source>
</evidence>
<evidence type="ECO:0000259" key="12">
    <source>
        <dbReference type="PROSITE" id="PS51910"/>
    </source>
</evidence>
<dbReference type="PANTHER" id="PTHR45708:SF49">
    <property type="entry name" value="ENDOCHITINASE"/>
    <property type="match status" value="1"/>
</dbReference>
<comment type="caution">
    <text evidence="13">The sequence shown here is derived from an EMBL/GenBank/DDBJ whole genome shotgun (WGS) entry which is preliminary data.</text>
</comment>
<keyword evidence="4 9" id="KW-0378">Hydrolase</keyword>
<evidence type="ECO:0000256" key="4">
    <source>
        <dbReference type="ARBA" id="ARBA00022801"/>
    </source>
</evidence>
<dbReference type="InterPro" id="IPR050542">
    <property type="entry name" value="Glycosyl_Hydrlase18_Chitinase"/>
</dbReference>
<evidence type="ECO:0000256" key="1">
    <source>
        <dbReference type="ARBA" id="ARBA00000822"/>
    </source>
</evidence>
<keyword evidence="6" id="KW-0119">Carbohydrate metabolism</keyword>
<comment type="similarity">
    <text evidence="10">Belongs to the glycosyl hydrolase 18 family.</text>
</comment>
<evidence type="ECO:0000313" key="14">
    <source>
        <dbReference type="Proteomes" id="UP000750522"/>
    </source>
</evidence>
<evidence type="ECO:0000256" key="11">
    <source>
        <dbReference type="SAM" id="MobiDB-lite"/>
    </source>
</evidence>
<dbReference type="GO" id="GO:0008061">
    <property type="term" value="F:chitin binding"/>
    <property type="evidence" value="ECO:0007669"/>
    <property type="project" value="UniProtKB-KW"/>
</dbReference>
<keyword evidence="5" id="KW-0146">Chitin degradation</keyword>
<comment type="catalytic activity">
    <reaction evidence="1">
        <text>Random endo-hydrolysis of N-acetyl-beta-D-glucosaminide (1-&gt;4)-beta-linkages in chitin and chitodextrins.</text>
        <dbReference type="EC" id="3.2.1.14"/>
    </reaction>
</comment>
<dbReference type="EC" id="3.2.1.14" evidence="2"/>
<keyword evidence="3" id="KW-0147">Chitin-binding</keyword>
<evidence type="ECO:0000256" key="7">
    <source>
        <dbReference type="ARBA" id="ARBA00023295"/>
    </source>
</evidence>
<dbReference type="InterPro" id="IPR001223">
    <property type="entry name" value="Glyco_hydro18_cat"/>
</dbReference>
<organism evidence="13 14">
    <name type="scientific">Geotrichum candidum</name>
    <name type="common">Oospora lactis</name>
    <name type="synonym">Dipodascus geotrichum</name>
    <dbReference type="NCBI Taxonomy" id="1173061"/>
    <lineage>
        <taxon>Eukaryota</taxon>
        <taxon>Fungi</taxon>
        <taxon>Dikarya</taxon>
        <taxon>Ascomycota</taxon>
        <taxon>Saccharomycotina</taxon>
        <taxon>Dipodascomycetes</taxon>
        <taxon>Dipodascales</taxon>
        <taxon>Dipodascaceae</taxon>
        <taxon>Geotrichum</taxon>
    </lineage>
</organism>
<feature type="compositionally biased region" description="Low complexity" evidence="11">
    <location>
        <begin position="487"/>
        <end position="501"/>
    </location>
</feature>
<dbReference type="GO" id="GO:0000272">
    <property type="term" value="P:polysaccharide catabolic process"/>
    <property type="evidence" value="ECO:0007669"/>
    <property type="project" value="UniProtKB-KW"/>
</dbReference>
<evidence type="ECO:0000256" key="8">
    <source>
        <dbReference type="ARBA" id="ARBA00023326"/>
    </source>
</evidence>
<dbReference type="InterPro" id="IPR005089">
    <property type="entry name" value="CBM19"/>
</dbReference>
<dbReference type="PANTHER" id="PTHR45708">
    <property type="entry name" value="ENDOCHITINASE"/>
    <property type="match status" value="1"/>
</dbReference>
<evidence type="ECO:0000256" key="2">
    <source>
        <dbReference type="ARBA" id="ARBA00012729"/>
    </source>
</evidence>
<dbReference type="Pfam" id="PF00704">
    <property type="entry name" value="Glyco_hydro_18"/>
    <property type="match status" value="1"/>
</dbReference>
<dbReference type="Pfam" id="PF03427">
    <property type="entry name" value="CBM_19"/>
    <property type="match status" value="1"/>
</dbReference>
<dbReference type="GO" id="GO:0006032">
    <property type="term" value="P:chitin catabolic process"/>
    <property type="evidence" value="ECO:0007669"/>
    <property type="project" value="UniProtKB-KW"/>
</dbReference>
<dbReference type="GO" id="GO:0005576">
    <property type="term" value="C:extracellular region"/>
    <property type="evidence" value="ECO:0007669"/>
    <property type="project" value="TreeGrafter"/>
</dbReference>
<dbReference type="EMBL" id="QQZK01000025">
    <property type="protein sequence ID" value="KAF5103179.1"/>
    <property type="molecule type" value="Genomic_DNA"/>
</dbReference>
<evidence type="ECO:0000256" key="3">
    <source>
        <dbReference type="ARBA" id="ARBA00022669"/>
    </source>
</evidence>